<feature type="domain" description="Core-binding (CB)" evidence="6">
    <location>
        <begin position="2"/>
        <end position="82"/>
    </location>
</feature>
<organism evidence="7 8">
    <name type="scientific">Jatrophihabitans endophyticus</name>
    <dbReference type="NCBI Taxonomy" id="1206085"/>
    <lineage>
        <taxon>Bacteria</taxon>
        <taxon>Bacillati</taxon>
        <taxon>Actinomycetota</taxon>
        <taxon>Actinomycetes</taxon>
        <taxon>Jatrophihabitantales</taxon>
        <taxon>Jatrophihabitantaceae</taxon>
        <taxon>Jatrophihabitans</taxon>
    </lineage>
</organism>
<dbReference type="Proteomes" id="UP000186132">
    <property type="component" value="Unassembled WGS sequence"/>
</dbReference>
<dbReference type="PANTHER" id="PTHR30349">
    <property type="entry name" value="PHAGE INTEGRASE-RELATED"/>
    <property type="match status" value="1"/>
</dbReference>
<dbReference type="InterPro" id="IPR010998">
    <property type="entry name" value="Integrase_recombinase_N"/>
</dbReference>
<keyword evidence="3" id="KW-0233">DNA recombination</keyword>
<evidence type="ECO:0000259" key="5">
    <source>
        <dbReference type="PROSITE" id="PS51898"/>
    </source>
</evidence>
<dbReference type="GO" id="GO:0006310">
    <property type="term" value="P:DNA recombination"/>
    <property type="evidence" value="ECO:0007669"/>
    <property type="project" value="UniProtKB-KW"/>
</dbReference>
<evidence type="ECO:0000313" key="7">
    <source>
        <dbReference type="EMBL" id="SHG08518.1"/>
    </source>
</evidence>
<dbReference type="InterPro" id="IPR002104">
    <property type="entry name" value="Integrase_catalytic"/>
</dbReference>
<protein>
    <submittedName>
        <fullName evidence="7">Integrase/recombinase XerC</fullName>
    </submittedName>
</protein>
<accession>A0A1M5GXS9</accession>
<dbReference type="AlphaFoldDB" id="A0A1M5GXS9"/>
<dbReference type="OrthoDB" id="1822491at2"/>
<keyword evidence="8" id="KW-1185">Reference proteome</keyword>
<feature type="domain" description="Tyr recombinase" evidence="5">
    <location>
        <begin position="103"/>
        <end position="271"/>
    </location>
</feature>
<dbReference type="STRING" id="1206085.SAMN05443575_1327"/>
<dbReference type="InterPro" id="IPR044068">
    <property type="entry name" value="CB"/>
</dbReference>
<name>A0A1M5GXS9_9ACTN</name>
<dbReference type="GO" id="GO:0003677">
    <property type="term" value="F:DNA binding"/>
    <property type="evidence" value="ECO:0007669"/>
    <property type="project" value="UniProtKB-UniRule"/>
</dbReference>
<evidence type="ECO:0000313" key="8">
    <source>
        <dbReference type="Proteomes" id="UP000186132"/>
    </source>
</evidence>
<dbReference type="EMBL" id="FQVU01000002">
    <property type="protein sequence ID" value="SHG08518.1"/>
    <property type="molecule type" value="Genomic_DNA"/>
</dbReference>
<dbReference type="PANTHER" id="PTHR30349:SF64">
    <property type="entry name" value="PROPHAGE INTEGRASE INTD-RELATED"/>
    <property type="match status" value="1"/>
</dbReference>
<dbReference type="InterPro" id="IPR013762">
    <property type="entry name" value="Integrase-like_cat_sf"/>
</dbReference>
<dbReference type="GO" id="GO:0015074">
    <property type="term" value="P:DNA integration"/>
    <property type="evidence" value="ECO:0007669"/>
    <property type="project" value="InterPro"/>
</dbReference>
<evidence type="ECO:0000256" key="2">
    <source>
        <dbReference type="ARBA" id="ARBA00023125"/>
    </source>
</evidence>
<dbReference type="PROSITE" id="PS51898">
    <property type="entry name" value="TYR_RECOMBINASE"/>
    <property type="match status" value="1"/>
</dbReference>
<dbReference type="Gene3D" id="1.10.150.130">
    <property type="match status" value="1"/>
</dbReference>
<gene>
    <name evidence="7" type="ORF">SAMN05443575_1327</name>
</gene>
<dbReference type="SUPFAM" id="SSF56349">
    <property type="entry name" value="DNA breaking-rejoining enzymes"/>
    <property type="match status" value="1"/>
</dbReference>
<keyword evidence="2 4" id="KW-0238">DNA-binding</keyword>
<dbReference type="RefSeq" id="WP_073387888.1">
    <property type="nucleotide sequence ID" value="NZ_FQVU01000002.1"/>
</dbReference>
<evidence type="ECO:0000256" key="3">
    <source>
        <dbReference type="ARBA" id="ARBA00023172"/>
    </source>
</evidence>
<dbReference type="InterPro" id="IPR050090">
    <property type="entry name" value="Tyrosine_recombinase_XerCD"/>
</dbReference>
<dbReference type="Gene3D" id="1.10.443.10">
    <property type="entry name" value="Intergrase catalytic core"/>
    <property type="match status" value="1"/>
</dbReference>
<sequence>MTPYDPVLDEFERHMLTNKLSPVTISDRSEFLRRLSVWLAPTLLLGASPEQLERFQQSYSHLARASVDVYTRHVRAFYAWAVSTERVLRDPTSRMVRVRPRQGLPHPIDEGDLRTLLACATGGLRLAYVLAAFAGLRCGEVTRLTGQDLNLTAPQPTALIHGKGGYERIVPLLPPVVAELVPASRRRLGPIVLKRDGTPFTASQLSIQSSKFMTSIGIESTMHSLRHYFATEVVRMTRDVLLVQQLLGHASLQTTQIYMRASLNDAHERMAGLAATAGGLLAN</sequence>
<dbReference type="PROSITE" id="PS51900">
    <property type="entry name" value="CB"/>
    <property type="match status" value="1"/>
</dbReference>
<comment type="similarity">
    <text evidence="1">Belongs to the 'phage' integrase family.</text>
</comment>
<evidence type="ECO:0000256" key="1">
    <source>
        <dbReference type="ARBA" id="ARBA00008857"/>
    </source>
</evidence>
<reference evidence="7 8" key="1">
    <citation type="submission" date="2016-11" db="EMBL/GenBank/DDBJ databases">
        <authorList>
            <person name="Jaros S."/>
            <person name="Januszkiewicz K."/>
            <person name="Wedrychowicz H."/>
        </authorList>
    </citation>
    <scope>NUCLEOTIDE SEQUENCE [LARGE SCALE GENOMIC DNA]</scope>
    <source>
        <strain evidence="7 8">DSM 45627</strain>
    </source>
</reference>
<evidence type="ECO:0000256" key="4">
    <source>
        <dbReference type="PROSITE-ProRule" id="PRU01248"/>
    </source>
</evidence>
<dbReference type="Pfam" id="PF00589">
    <property type="entry name" value="Phage_integrase"/>
    <property type="match status" value="1"/>
</dbReference>
<evidence type="ECO:0000259" key="6">
    <source>
        <dbReference type="PROSITE" id="PS51900"/>
    </source>
</evidence>
<dbReference type="InterPro" id="IPR011010">
    <property type="entry name" value="DNA_brk_join_enz"/>
</dbReference>
<proteinExistence type="inferred from homology"/>